<sequence length="163" mass="18641">MTCPASMMERLRMQSPIGDVVQDRFVTSIDDDISAPSDDRNEDHDNDIDEDVCPLEDAAPSVNWESINVVTTTQPTNLQGRKTCKMMSNLQLTRRSGWKKQAMKKITNHCRCIMKLIGKWLILLQPNILIIRLDGTCLIFGWKQGMCFDNKKDLQRCHKIVAC</sequence>
<keyword evidence="2" id="KW-1185">Reference proteome</keyword>
<dbReference type="EMBL" id="JBBNAE010000010">
    <property type="protein sequence ID" value="KAK9091259.1"/>
    <property type="molecule type" value="Genomic_DNA"/>
</dbReference>
<reference evidence="1 2" key="1">
    <citation type="submission" date="2024-01" db="EMBL/GenBank/DDBJ databases">
        <title>Genome assemblies of Stephania.</title>
        <authorList>
            <person name="Yang L."/>
        </authorList>
    </citation>
    <scope>NUCLEOTIDE SEQUENCE [LARGE SCALE GENOMIC DNA]</scope>
    <source>
        <strain evidence="1">QJT</strain>
        <tissue evidence="1">Leaf</tissue>
    </source>
</reference>
<organism evidence="1 2">
    <name type="scientific">Stephania japonica</name>
    <dbReference type="NCBI Taxonomy" id="461633"/>
    <lineage>
        <taxon>Eukaryota</taxon>
        <taxon>Viridiplantae</taxon>
        <taxon>Streptophyta</taxon>
        <taxon>Embryophyta</taxon>
        <taxon>Tracheophyta</taxon>
        <taxon>Spermatophyta</taxon>
        <taxon>Magnoliopsida</taxon>
        <taxon>Ranunculales</taxon>
        <taxon>Menispermaceae</taxon>
        <taxon>Menispermoideae</taxon>
        <taxon>Cissampelideae</taxon>
        <taxon>Stephania</taxon>
    </lineage>
</organism>
<gene>
    <name evidence="1" type="ORF">Sjap_024436</name>
</gene>
<dbReference type="AlphaFoldDB" id="A0AAP0HLH4"/>
<accession>A0AAP0HLH4</accession>
<evidence type="ECO:0000313" key="1">
    <source>
        <dbReference type="EMBL" id="KAK9091259.1"/>
    </source>
</evidence>
<name>A0AAP0HLH4_9MAGN</name>
<proteinExistence type="predicted"/>
<evidence type="ECO:0000313" key="2">
    <source>
        <dbReference type="Proteomes" id="UP001417504"/>
    </source>
</evidence>
<protein>
    <submittedName>
        <fullName evidence="1">Uncharacterized protein</fullName>
    </submittedName>
</protein>
<comment type="caution">
    <text evidence="1">The sequence shown here is derived from an EMBL/GenBank/DDBJ whole genome shotgun (WGS) entry which is preliminary data.</text>
</comment>
<dbReference type="Proteomes" id="UP001417504">
    <property type="component" value="Unassembled WGS sequence"/>
</dbReference>